<accession>A0A391NSA3</accession>
<evidence type="ECO:0000313" key="1">
    <source>
        <dbReference type="EMBL" id="GCA63560.1"/>
    </source>
</evidence>
<sequence>MSAYLTFFCTMSPGLHNIDGGDSDEELSIGMYPEVETTEQQRALLTLAKEVCGLLKPNYRYVKDIKSFMYCPVGSVLWEKTSRDDVIAVISEMFLAEDIAAPPGVDATK</sequence>
<dbReference type="Proteomes" id="UP000265618">
    <property type="component" value="Unassembled WGS sequence"/>
</dbReference>
<protein>
    <submittedName>
        <fullName evidence="1">Uncharacterized protein</fullName>
    </submittedName>
</protein>
<name>A0A391NSA3_9EUKA</name>
<gene>
    <name evidence="1" type="ORF">KIPB_010620</name>
</gene>
<reference evidence="1 2" key="1">
    <citation type="journal article" date="2018" name="PLoS ONE">
        <title>The draft genome of Kipferlia bialata reveals reductive genome evolution in fornicate parasites.</title>
        <authorList>
            <person name="Tanifuji G."/>
            <person name="Takabayashi S."/>
            <person name="Kume K."/>
            <person name="Takagi M."/>
            <person name="Nakayama T."/>
            <person name="Kamikawa R."/>
            <person name="Inagaki Y."/>
            <person name="Hashimoto T."/>
        </authorList>
    </citation>
    <scope>NUCLEOTIDE SEQUENCE [LARGE SCALE GENOMIC DNA]</scope>
    <source>
        <strain evidence="1">NY0173</strain>
    </source>
</reference>
<comment type="caution">
    <text evidence="1">The sequence shown here is derived from an EMBL/GenBank/DDBJ whole genome shotgun (WGS) entry which is preliminary data.</text>
</comment>
<organism evidence="1 2">
    <name type="scientific">Kipferlia bialata</name>
    <dbReference type="NCBI Taxonomy" id="797122"/>
    <lineage>
        <taxon>Eukaryota</taxon>
        <taxon>Metamonada</taxon>
        <taxon>Carpediemonas-like organisms</taxon>
        <taxon>Kipferlia</taxon>
    </lineage>
</organism>
<dbReference type="EMBL" id="BDIP01004020">
    <property type="protein sequence ID" value="GCA63560.1"/>
    <property type="molecule type" value="Genomic_DNA"/>
</dbReference>
<proteinExistence type="predicted"/>
<dbReference type="AlphaFoldDB" id="A0A391NSA3"/>
<keyword evidence="2" id="KW-1185">Reference proteome</keyword>
<evidence type="ECO:0000313" key="2">
    <source>
        <dbReference type="Proteomes" id="UP000265618"/>
    </source>
</evidence>